<dbReference type="SUPFAM" id="SSF53474">
    <property type="entry name" value="alpha/beta-Hydrolases"/>
    <property type="match status" value="1"/>
</dbReference>
<name>A0A4Q7IZT8_9PSEU</name>
<accession>A0A4Q7IZT8</accession>
<organism evidence="3 4">
    <name type="scientific">Amycolatopsis suaedae</name>
    <dbReference type="NCBI Taxonomy" id="2510978"/>
    <lineage>
        <taxon>Bacteria</taxon>
        <taxon>Bacillati</taxon>
        <taxon>Actinomycetota</taxon>
        <taxon>Actinomycetes</taxon>
        <taxon>Pseudonocardiales</taxon>
        <taxon>Pseudonocardiaceae</taxon>
        <taxon>Amycolatopsis</taxon>
    </lineage>
</organism>
<dbReference type="AlphaFoldDB" id="A0A4Q7IZT8"/>
<dbReference type="Pfam" id="PF00135">
    <property type="entry name" value="COesterase"/>
    <property type="match status" value="1"/>
</dbReference>
<feature type="chain" id="PRO_5020930391" evidence="1">
    <location>
        <begin position="16"/>
        <end position="517"/>
    </location>
</feature>
<evidence type="ECO:0000259" key="2">
    <source>
        <dbReference type="Pfam" id="PF00135"/>
    </source>
</evidence>
<dbReference type="RefSeq" id="WP_130479280.1">
    <property type="nucleotide sequence ID" value="NZ_SFCC01000020.1"/>
</dbReference>
<dbReference type="InterPro" id="IPR002018">
    <property type="entry name" value="CarbesteraseB"/>
</dbReference>
<dbReference type="OrthoDB" id="4308422at2"/>
<feature type="signal peptide" evidence="1">
    <location>
        <begin position="1"/>
        <end position="15"/>
    </location>
</feature>
<protein>
    <submittedName>
        <fullName evidence="3">Carboxylesterase</fullName>
    </submittedName>
</protein>
<dbReference type="InterPro" id="IPR050309">
    <property type="entry name" value="Type-B_Carboxylest/Lipase"/>
</dbReference>
<reference evidence="3 4" key="1">
    <citation type="submission" date="2019-02" db="EMBL/GenBank/DDBJ databases">
        <title>Draft genome sequence of Amycolatopsis sp. 8-3EHSu isolated from roots of Suaeda maritima.</title>
        <authorList>
            <person name="Duangmal K."/>
            <person name="Chantavorakit T."/>
        </authorList>
    </citation>
    <scope>NUCLEOTIDE SEQUENCE [LARGE SCALE GENOMIC DNA]</scope>
    <source>
        <strain evidence="3 4">8-3EHSu</strain>
    </source>
</reference>
<evidence type="ECO:0000313" key="4">
    <source>
        <dbReference type="Proteomes" id="UP000292003"/>
    </source>
</evidence>
<keyword evidence="1" id="KW-0732">Signal</keyword>
<keyword evidence="4" id="KW-1185">Reference proteome</keyword>
<dbReference type="PROSITE" id="PS51257">
    <property type="entry name" value="PROKAR_LIPOPROTEIN"/>
    <property type="match status" value="1"/>
</dbReference>
<proteinExistence type="predicted"/>
<gene>
    <name evidence="3" type="ORF">EWH70_31835</name>
</gene>
<evidence type="ECO:0000256" key="1">
    <source>
        <dbReference type="SAM" id="SignalP"/>
    </source>
</evidence>
<evidence type="ECO:0000313" key="3">
    <source>
        <dbReference type="EMBL" id="RZQ60017.1"/>
    </source>
</evidence>
<comment type="caution">
    <text evidence="3">The sequence shown here is derived from an EMBL/GenBank/DDBJ whole genome shotgun (WGS) entry which is preliminary data.</text>
</comment>
<feature type="domain" description="Carboxylesterase type B" evidence="2">
    <location>
        <begin position="26"/>
        <end position="495"/>
    </location>
</feature>
<dbReference type="InterPro" id="IPR029058">
    <property type="entry name" value="AB_hydrolase_fold"/>
</dbReference>
<dbReference type="Gene3D" id="3.40.50.1820">
    <property type="entry name" value="alpha/beta hydrolase"/>
    <property type="match status" value="1"/>
</dbReference>
<sequence>MRLFTSMLVASLALAACSAESTSDPTLVRVSAGEVRGTESGNVRTFQGIPYGAAGRWEPTGPAAPWQGVRDATKPGNMCPQGGTQYAQTTSTTEDCLVLNVTAPRTATKDSPKPVMVWLHGDGGVGAGHLFDARALAETGDVVVVTVNYRLGIFGNFSMPGMDVPGSFGLLDQQEAMRWVRREIAAFGGKPDNVTLFGESYGAQSASAHLVSPQARGLFDRVILQSGFALMDMPAGSLLPDLEAQPWWGWRTAEEQSQLAAASIGQVGCADLNCLRGLPADRLFGLMQPFQSFAYGNQVLPKAPAEAFAAGEFHPVPVLMGATRDEHRGFTGLFFDLLGTPVTAEQYPRLLDRAFGDRAAEVAREYPLTAFESPSIAWATVLTDRMWARSTDRFARAVAKRAAVHFYEFADRAAPSFLPFPPTFPPGAFHAGDLPYVFPDEEFTAKSTPEQKELSGRMIRYWAGFAHRGDPNGAGLPRWPAFGEGGHVQSLGTGPAGVGPADYRATHKLDFWDRMPG</sequence>
<dbReference type="Proteomes" id="UP000292003">
    <property type="component" value="Unassembled WGS sequence"/>
</dbReference>
<dbReference type="EMBL" id="SFCC01000020">
    <property type="protein sequence ID" value="RZQ60017.1"/>
    <property type="molecule type" value="Genomic_DNA"/>
</dbReference>
<dbReference type="PANTHER" id="PTHR11559">
    <property type="entry name" value="CARBOXYLESTERASE"/>
    <property type="match status" value="1"/>
</dbReference>